<dbReference type="Pfam" id="PF14273">
    <property type="entry name" value="DUF4360"/>
    <property type="match status" value="1"/>
</dbReference>
<keyword evidence="3" id="KW-1185">Reference proteome</keyword>
<dbReference type="AlphaFoldDB" id="A0AAN7A3Z0"/>
<evidence type="ECO:0000313" key="2">
    <source>
        <dbReference type="EMBL" id="KAK4171517.1"/>
    </source>
</evidence>
<feature type="signal peptide" evidence="1">
    <location>
        <begin position="1"/>
        <end position="17"/>
    </location>
</feature>
<comment type="caution">
    <text evidence="2">The sequence shown here is derived from an EMBL/GenBank/DDBJ whole genome shotgun (WGS) entry which is preliminary data.</text>
</comment>
<reference evidence="2" key="2">
    <citation type="submission" date="2023-05" db="EMBL/GenBank/DDBJ databases">
        <authorList>
            <consortium name="Lawrence Berkeley National Laboratory"/>
            <person name="Steindorff A."/>
            <person name="Hensen N."/>
            <person name="Bonometti L."/>
            <person name="Westerberg I."/>
            <person name="Brannstrom I.O."/>
            <person name="Guillou S."/>
            <person name="Cros-Aarteil S."/>
            <person name="Calhoun S."/>
            <person name="Haridas S."/>
            <person name="Kuo A."/>
            <person name="Mondo S."/>
            <person name="Pangilinan J."/>
            <person name="Riley R."/>
            <person name="Labutti K."/>
            <person name="Andreopoulos B."/>
            <person name="Lipzen A."/>
            <person name="Chen C."/>
            <person name="Yanf M."/>
            <person name="Daum C."/>
            <person name="Ng V."/>
            <person name="Clum A."/>
            <person name="Ohm R."/>
            <person name="Martin F."/>
            <person name="Silar P."/>
            <person name="Natvig D."/>
            <person name="Lalanne C."/>
            <person name="Gautier V."/>
            <person name="Ament-Velasquez S.L."/>
            <person name="Kruys A."/>
            <person name="Hutchinson M.I."/>
            <person name="Powell A.J."/>
            <person name="Barry K."/>
            <person name="Miller A.N."/>
            <person name="Grigoriev I.V."/>
            <person name="Debuchy R."/>
            <person name="Gladieux P."/>
            <person name="Thoren M.H."/>
            <person name="Johannesson H."/>
        </authorList>
    </citation>
    <scope>NUCLEOTIDE SEQUENCE</scope>
    <source>
        <strain evidence="2">CBS 892.96</strain>
    </source>
</reference>
<organism evidence="2 3">
    <name type="scientific">Triangularia setosa</name>
    <dbReference type="NCBI Taxonomy" id="2587417"/>
    <lineage>
        <taxon>Eukaryota</taxon>
        <taxon>Fungi</taxon>
        <taxon>Dikarya</taxon>
        <taxon>Ascomycota</taxon>
        <taxon>Pezizomycotina</taxon>
        <taxon>Sordariomycetes</taxon>
        <taxon>Sordariomycetidae</taxon>
        <taxon>Sordariales</taxon>
        <taxon>Podosporaceae</taxon>
        <taxon>Triangularia</taxon>
    </lineage>
</organism>
<dbReference type="Proteomes" id="UP001302321">
    <property type="component" value="Unassembled WGS sequence"/>
</dbReference>
<protein>
    <submittedName>
        <fullName evidence="2">Uncharacterized protein</fullName>
    </submittedName>
</protein>
<reference evidence="2" key="1">
    <citation type="journal article" date="2023" name="Mol. Phylogenet. Evol.">
        <title>Genome-scale phylogeny and comparative genomics of the fungal order Sordariales.</title>
        <authorList>
            <person name="Hensen N."/>
            <person name="Bonometti L."/>
            <person name="Westerberg I."/>
            <person name="Brannstrom I.O."/>
            <person name="Guillou S."/>
            <person name="Cros-Aarteil S."/>
            <person name="Calhoun S."/>
            <person name="Haridas S."/>
            <person name="Kuo A."/>
            <person name="Mondo S."/>
            <person name="Pangilinan J."/>
            <person name="Riley R."/>
            <person name="LaButti K."/>
            <person name="Andreopoulos B."/>
            <person name="Lipzen A."/>
            <person name="Chen C."/>
            <person name="Yan M."/>
            <person name="Daum C."/>
            <person name="Ng V."/>
            <person name="Clum A."/>
            <person name="Steindorff A."/>
            <person name="Ohm R.A."/>
            <person name="Martin F."/>
            <person name="Silar P."/>
            <person name="Natvig D.O."/>
            <person name="Lalanne C."/>
            <person name="Gautier V."/>
            <person name="Ament-Velasquez S.L."/>
            <person name="Kruys A."/>
            <person name="Hutchinson M.I."/>
            <person name="Powell A.J."/>
            <person name="Barry K."/>
            <person name="Miller A.N."/>
            <person name="Grigoriev I.V."/>
            <person name="Debuchy R."/>
            <person name="Gladieux P."/>
            <person name="Hiltunen Thoren M."/>
            <person name="Johannesson H."/>
        </authorList>
    </citation>
    <scope>NUCLEOTIDE SEQUENCE</scope>
    <source>
        <strain evidence="2">CBS 892.96</strain>
    </source>
</reference>
<dbReference type="InterPro" id="IPR025649">
    <property type="entry name" value="DUF4360"/>
</dbReference>
<proteinExistence type="predicted"/>
<evidence type="ECO:0000256" key="1">
    <source>
        <dbReference type="SAM" id="SignalP"/>
    </source>
</evidence>
<dbReference type="EMBL" id="MU866548">
    <property type="protein sequence ID" value="KAK4171517.1"/>
    <property type="molecule type" value="Genomic_DNA"/>
</dbReference>
<evidence type="ECO:0000313" key="3">
    <source>
        <dbReference type="Proteomes" id="UP001302321"/>
    </source>
</evidence>
<sequence length="195" mass="20921">MKLLAITALLLPTTTLAQRVKFTREVFSSGPGCPPASVRPVFSNNNETVTITFDNFRASLPSPPGIREIACSLDIRVTHPQGRSTVNPIATLIGDVNLGAGVTGLVRRNYVVSPTTAKPPTGEINPPPLTFTGPVVTGFIEDDRFSYTENFTAGPGQNRTVSIKLNDATLQLQQNGGNEGSLRQVVYILDIRSQS</sequence>
<name>A0AAN7A3Z0_9PEZI</name>
<accession>A0AAN7A3Z0</accession>
<gene>
    <name evidence="2" type="ORF">QBC36DRAFT_366168</name>
</gene>
<feature type="chain" id="PRO_5042985594" evidence="1">
    <location>
        <begin position="18"/>
        <end position="195"/>
    </location>
</feature>
<keyword evidence="1" id="KW-0732">Signal</keyword>